<organism evidence="1 2">
    <name type="scientific">Acrobeloides nanus</name>
    <dbReference type="NCBI Taxonomy" id="290746"/>
    <lineage>
        <taxon>Eukaryota</taxon>
        <taxon>Metazoa</taxon>
        <taxon>Ecdysozoa</taxon>
        <taxon>Nematoda</taxon>
        <taxon>Chromadorea</taxon>
        <taxon>Rhabditida</taxon>
        <taxon>Tylenchina</taxon>
        <taxon>Cephalobomorpha</taxon>
        <taxon>Cephaloboidea</taxon>
        <taxon>Cephalobidae</taxon>
        <taxon>Acrobeloides</taxon>
    </lineage>
</organism>
<dbReference type="Proteomes" id="UP000887540">
    <property type="component" value="Unplaced"/>
</dbReference>
<accession>A0A914DPJ8</accession>
<dbReference type="WBParaSite" id="ACRNAN_scaffold3305.g12683.t1">
    <property type="protein sequence ID" value="ACRNAN_scaffold3305.g12683.t1"/>
    <property type="gene ID" value="ACRNAN_scaffold3305.g12683"/>
</dbReference>
<sequence>MAITVAQPRYPPRGACPRFRPTVTIISASTTILSTTTSYARVVRQPVRESAIDQAPLPISAAAKCCAFPFNTIAKKTPNSPKIPKFSNVPLPPLSSWRDFVEDSEKVRPVVVIYEPRCNGFRAVDASTMVPVSGPDTAERAQALLAFSRSFKKIKRTCSVGRRKRRRKRPRLLRQWGSAPQLNSTTTKLLMVRGEGLKRKRSHSLIPYTDEEKRRLQKPNKKELLQRYKKVELRLLYRNKFQSTLLDVDSGDRANAFYKSIDAMPNMNVLSTKKSIPLVSELVSQ</sequence>
<dbReference type="AlphaFoldDB" id="A0A914DPJ8"/>
<proteinExistence type="predicted"/>
<keyword evidence="1" id="KW-1185">Reference proteome</keyword>
<evidence type="ECO:0000313" key="2">
    <source>
        <dbReference type="WBParaSite" id="ACRNAN_scaffold3305.g12683.t1"/>
    </source>
</evidence>
<evidence type="ECO:0000313" key="1">
    <source>
        <dbReference type="Proteomes" id="UP000887540"/>
    </source>
</evidence>
<name>A0A914DPJ8_9BILA</name>
<protein>
    <submittedName>
        <fullName evidence="2">Uncharacterized protein</fullName>
    </submittedName>
</protein>
<reference evidence="2" key="1">
    <citation type="submission" date="2022-11" db="UniProtKB">
        <authorList>
            <consortium name="WormBaseParasite"/>
        </authorList>
    </citation>
    <scope>IDENTIFICATION</scope>
</reference>